<keyword evidence="2" id="KW-1133">Transmembrane helix</keyword>
<evidence type="ECO:0000256" key="1">
    <source>
        <dbReference type="SAM" id="MobiDB-lite"/>
    </source>
</evidence>
<name>A0AAV9XRQ0_9PEZI</name>
<evidence type="ECO:0000313" key="4">
    <source>
        <dbReference type="EMBL" id="KAK6544500.1"/>
    </source>
</evidence>
<keyword evidence="2" id="KW-0472">Membrane</keyword>
<protein>
    <submittedName>
        <fullName evidence="4">Uncharacterized protein</fullName>
    </submittedName>
</protein>
<organism evidence="4 5">
    <name type="scientific">Orbilia ellipsospora</name>
    <dbReference type="NCBI Taxonomy" id="2528407"/>
    <lineage>
        <taxon>Eukaryota</taxon>
        <taxon>Fungi</taxon>
        <taxon>Dikarya</taxon>
        <taxon>Ascomycota</taxon>
        <taxon>Pezizomycotina</taxon>
        <taxon>Orbiliomycetes</taxon>
        <taxon>Orbiliales</taxon>
        <taxon>Orbiliaceae</taxon>
        <taxon>Orbilia</taxon>
    </lineage>
</organism>
<keyword evidence="5" id="KW-1185">Reference proteome</keyword>
<feature type="chain" id="PRO_5043564317" evidence="3">
    <location>
        <begin position="21"/>
        <end position="236"/>
    </location>
</feature>
<keyword evidence="2" id="KW-0812">Transmembrane</keyword>
<evidence type="ECO:0000256" key="3">
    <source>
        <dbReference type="SAM" id="SignalP"/>
    </source>
</evidence>
<feature type="signal peptide" evidence="3">
    <location>
        <begin position="1"/>
        <end position="20"/>
    </location>
</feature>
<feature type="compositionally biased region" description="Low complexity" evidence="1">
    <location>
        <begin position="183"/>
        <end position="208"/>
    </location>
</feature>
<dbReference type="Proteomes" id="UP001365542">
    <property type="component" value="Unassembled WGS sequence"/>
</dbReference>
<comment type="caution">
    <text evidence="4">The sequence shown here is derived from an EMBL/GenBank/DDBJ whole genome shotgun (WGS) entry which is preliminary data.</text>
</comment>
<feature type="region of interest" description="Disordered" evidence="1">
    <location>
        <begin position="183"/>
        <end position="211"/>
    </location>
</feature>
<accession>A0AAV9XRQ0</accession>
<keyword evidence="3" id="KW-0732">Signal</keyword>
<evidence type="ECO:0000256" key="2">
    <source>
        <dbReference type="SAM" id="Phobius"/>
    </source>
</evidence>
<gene>
    <name evidence="4" type="ORF">TWF694_001194</name>
</gene>
<feature type="transmembrane region" description="Helical" evidence="2">
    <location>
        <begin position="216"/>
        <end position="235"/>
    </location>
</feature>
<reference evidence="4 5" key="1">
    <citation type="submission" date="2019-10" db="EMBL/GenBank/DDBJ databases">
        <authorList>
            <person name="Palmer J.M."/>
        </authorList>
    </citation>
    <scope>NUCLEOTIDE SEQUENCE [LARGE SCALE GENOMIC DNA]</scope>
    <source>
        <strain evidence="4 5">TWF694</strain>
    </source>
</reference>
<evidence type="ECO:0000313" key="5">
    <source>
        <dbReference type="Proteomes" id="UP001365542"/>
    </source>
</evidence>
<proteinExistence type="predicted"/>
<dbReference type="AlphaFoldDB" id="A0AAV9XRQ0"/>
<dbReference type="EMBL" id="JAVHJO010000001">
    <property type="protein sequence ID" value="KAK6544500.1"/>
    <property type="molecule type" value="Genomic_DNA"/>
</dbReference>
<sequence>MVRTVSLLAATTTFAAFARAQSNPSAEPHIFDIFPPVPCDANCKKAQPNYFPACGTDMTCLYNGSKCGNWAGYKNYCCLQNLPQRYGNITCDDIAPYLESFDFNKDGTAAVQAHADNAADIQCPSGAQSFTGTADDTNAVGAGITGSCCSSSGDAVAFIPVNNSLIMPTIVRCIPRLGGQNGGLSTTSGSAPSPTSGGSGGSTPSTSSKPNTAERMAIVSGLTFGVAILLAIGLAF</sequence>